<protein>
    <submittedName>
        <fullName evidence="2">Uncharacterized protein</fullName>
    </submittedName>
</protein>
<feature type="compositionally biased region" description="Basic and acidic residues" evidence="1">
    <location>
        <begin position="51"/>
        <end position="65"/>
    </location>
</feature>
<feature type="region of interest" description="Disordered" evidence="1">
    <location>
        <begin position="1"/>
        <end position="65"/>
    </location>
</feature>
<evidence type="ECO:0000313" key="3">
    <source>
        <dbReference type="Proteomes" id="UP000663760"/>
    </source>
</evidence>
<feature type="region of interest" description="Disordered" evidence="1">
    <location>
        <begin position="245"/>
        <end position="269"/>
    </location>
</feature>
<keyword evidence="3" id="KW-1185">Reference proteome</keyword>
<reference evidence="2" key="1">
    <citation type="submission" date="2020-02" db="EMBL/GenBank/DDBJ databases">
        <authorList>
            <person name="Scholz U."/>
            <person name="Mascher M."/>
            <person name="Fiebig A."/>
        </authorList>
    </citation>
    <scope>NUCLEOTIDE SEQUENCE</scope>
</reference>
<feature type="region of interest" description="Disordered" evidence="1">
    <location>
        <begin position="190"/>
        <end position="222"/>
    </location>
</feature>
<organism evidence="2 3">
    <name type="scientific">Spirodela intermedia</name>
    <name type="common">Intermediate duckweed</name>
    <dbReference type="NCBI Taxonomy" id="51605"/>
    <lineage>
        <taxon>Eukaryota</taxon>
        <taxon>Viridiplantae</taxon>
        <taxon>Streptophyta</taxon>
        <taxon>Embryophyta</taxon>
        <taxon>Tracheophyta</taxon>
        <taxon>Spermatophyta</taxon>
        <taxon>Magnoliopsida</taxon>
        <taxon>Liliopsida</taxon>
        <taxon>Araceae</taxon>
        <taxon>Lemnoideae</taxon>
        <taxon>Spirodela</taxon>
    </lineage>
</organism>
<dbReference type="Proteomes" id="UP000663760">
    <property type="component" value="Chromosome 6"/>
</dbReference>
<dbReference type="AlphaFoldDB" id="A0A7I8KKY5"/>
<proteinExistence type="predicted"/>
<evidence type="ECO:0000313" key="2">
    <source>
        <dbReference type="EMBL" id="CAA7397936.1"/>
    </source>
</evidence>
<feature type="region of interest" description="Disordered" evidence="1">
    <location>
        <begin position="93"/>
        <end position="124"/>
    </location>
</feature>
<feature type="compositionally biased region" description="Low complexity" evidence="1">
    <location>
        <begin position="102"/>
        <end position="112"/>
    </location>
</feature>
<dbReference type="EMBL" id="LR746269">
    <property type="protein sequence ID" value="CAA7397936.1"/>
    <property type="molecule type" value="Genomic_DNA"/>
</dbReference>
<accession>A0A7I8KKY5</accession>
<sequence length="404" mass="42841">MESVSRRSSSYSGATGDCDSSGVATSDEEEEDAGVLEFSGDGGTQQVVGEMEAKGECSSEIPRRSPADDSVLVQIDCPCLISTEDNVLELPEDFTAAPPSPASLSSTLSDPILPEPPSNPPAAAACSGDLGLHLEEISQVASSRNLSESQFLRESFMAAAPSSQAEVCTHLPHQSRRTPVLRLMGKNLMVMSRKEEEDEEEEGRGGGRRRPESSVAVASTANHPPSLLGFSSACRFSNGGDFLDGPFSGERIPGSRRPFAPPPTAGIRSPYVLQRRSEEGADPSVYGLRQRHGYRAPVQASEVVVVDDYPEPMTQFSGSFPAPANFPATHSFFSVVDRARLAGGGYYSCFPSELRPGFPASCPREIGGAARWVAGDGEAPSSSFVPSLSAGHLGTPMPHSPMFW</sequence>
<feature type="compositionally biased region" description="Basic and acidic residues" evidence="1">
    <location>
        <begin position="203"/>
        <end position="212"/>
    </location>
</feature>
<gene>
    <name evidence="2" type="ORF">SI8410_06008601</name>
</gene>
<name>A0A7I8KKY5_SPIIN</name>
<evidence type="ECO:0000256" key="1">
    <source>
        <dbReference type="SAM" id="MobiDB-lite"/>
    </source>
</evidence>